<accession>A0A178I2X3</accession>
<dbReference type="EMBL" id="LVVY01000064">
    <property type="protein sequence ID" value="OAM79247.1"/>
    <property type="molecule type" value="Genomic_DNA"/>
</dbReference>
<reference evidence="1 2" key="1">
    <citation type="submission" date="2016-03" db="EMBL/GenBank/DDBJ databases">
        <title>Genome sequencing of Devosia sp. S37.</title>
        <authorList>
            <person name="Mohd Nor M."/>
        </authorList>
    </citation>
    <scope>NUCLEOTIDE SEQUENCE [LARGE SCALE GENOMIC DNA]</scope>
    <source>
        <strain evidence="1 2">S37</strain>
    </source>
</reference>
<dbReference type="AlphaFoldDB" id="A0A178I2X3"/>
<keyword evidence="2" id="KW-1185">Reference proteome</keyword>
<organism evidence="1 2">
    <name type="scientific">Devosia elaeis</name>
    <dbReference type="NCBI Taxonomy" id="1770058"/>
    <lineage>
        <taxon>Bacteria</taxon>
        <taxon>Pseudomonadati</taxon>
        <taxon>Pseudomonadota</taxon>
        <taxon>Alphaproteobacteria</taxon>
        <taxon>Hyphomicrobiales</taxon>
        <taxon>Devosiaceae</taxon>
        <taxon>Devosia</taxon>
    </lineage>
</organism>
<evidence type="ECO:0000313" key="1">
    <source>
        <dbReference type="EMBL" id="OAM79247.1"/>
    </source>
</evidence>
<dbReference type="Proteomes" id="UP000078389">
    <property type="component" value="Unassembled WGS sequence"/>
</dbReference>
<evidence type="ECO:0000313" key="2">
    <source>
        <dbReference type="Proteomes" id="UP000078389"/>
    </source>
</evidence>
<proteinExistence type="predicted"/>
<name>A0A178I2X3_9HYPH</name>
<comment type="caution">
    <text evidence="1">The sequence shown here is derived from an EMBL/GenBank/DDBJ whole genome shotgun (WGS) entry which is preliminary data.</text>
</comment>
<protein>
    <submittedName>
        <fullName evidence="1">Uncharacterized protein</fullName>
    </submittedName>
</protein>
<sequence length="73" mass="8498">MTISGRITRWNMHKLSSYEQLQYHRERRTKAREDIAKMNSQAQAFNNIQVQKSIAMGDIVSRVAMARMVSKKA</sequence>
<gene>
    <name evidence="1" type="ORF">A3840_04045</name>
</gene>